<accession>A0A1H3LY32</accession>
<gene>
    <name evidence="1" type="ORF">SAMN05421881_10543</name>
</gene>
<sequence length="40" mass="4794">MRITFSETEQGIRVVEAFEAEDELSAEQQRQGWQRILKHF</sequence>
<organism evidence="1 2">
    <name type="scientific">Nitrosomonas halophila</name>
    <dbReference type="NCBI Taxonomy" id="44576"/>
    <lineage>
        <taxon>Bacteria</taxon>
        <taxon>Pseudomonadati</taxon>
        <taxon>Pseudomonadota</taxon>
        <taxon>Betaproteobacteria</taxon>
        <taxon>Nitrosomonadales</taxon>
        <taxon>Nitrosomonadaceae</taxon>
        <taxon>Nitrosomonas</taxon>
    </lineage>
</organism>
<dbReference type="AlphaFoldDB" id="A0A1H3LY32"/>
<dbReference type="RefSeq" id="WP_281245748.1">
    <property type="nucleotide sequence ID" value="NZ_FNOY01000054.1"/>
</dbReference>
<evidence type="ECO:0000313" key="1">
    <source>
        <dbReference type="EMBL" id="SDY68725.1"/>
    </source>
</evidence>
<dbReference type="EMBL" id="FNOY01000054">
    <property type="protein sequence ID" value="SDY68725.1"/>
    <property type="molecule type" value="Genomic_DNA"/>
</dbReference>
<dbReference type="Gene3D" id="3.30.530.20">
    <property type="match status" value="1"/>
</dbReference>
<protein>
    <submittedName>
        <fullName evidence="1">Uncharacterized protein</fullName>
    </submittedName>
</protein>
<reference evidence="1 2" key="1">
    <citation type="submission" date="2016-10" db="EMBL/GenBank/DDBJ databases">
        <authorList>
            <person name="de Groot N.N."/>
        </authorList>
    </citation>
    <scope>NUCLEOTIDE SEQUENCE [LARGE SCALE GENOMIC DNA]</scope>
    <source>
        <strain evidence="1 2">Nm1</strain>
    </source>
</reference>
<name>A0A1H3LY32_9PROT</name>
<evidence type="ECO:0000313" key="2">
    <source>
        <dbReference type="Proteomes" id="UP000198640"/>
    </source>
</evidence>
<dbReference type="InterPro" id="IPR023393">
    <property type="entry name" value="START-like_dom_sf"/>
</dbReference>
<proteinExistence type="predicted"/>
<keyword evidence="2" id="KW-1185">Reference proteome</keyword>
<dbReference type="STRING" id="44576.SAMN05421881_10543"/>
<dbReference type="Proteomes" id="UP000198640">
    <property type="component" value="Unassembled WGS sequence"/>
</dbReference>